<evidence type="ECO:0000313" key="1">
    <source>
        <dbReference type="EMBL" id="MDQ0998042.1"/>
    </source>
</evidence>
<accession>A0ABU0SBA7</accession>
<evidence type="ECO:0000313" key="2">
    <source>
        <dbReference type="Proteomes" id="UP001237780"/>
    </source>
</evidence>
<name>A0ABU0SBA7_9HYPH</name>
<keyword evidence="2" id="KW-1185">Reference proteome</keyword>
<dbReference type="EMBL" id="JAUSZT010000003">
    <property type="protein sequence ID" value="MDQ0998042.1"/>
    <property type="molecule type" value="Genomic_DNA"/>
</dbReference>
<dbReference type="Proteomes" id="UP001237780">
    <property type="component" value="Unassembled WGS sequence"/>
</dbReference>
<comment type="caution">
    <text evidence="1">The sequence shown here is derived from an EMBL/GenBank/DDBJ whole genome shotgun (WGS) entry which is preliminary data.</text>
</comment>
<proteinExistence type="predicted"/>
<evidence type="ECO:0008006" key="3">
    <source>
        <dbReference type="Google" id="ProtNLM"/>
    </source>
</evidence>
<protein>
    <recommendedName>
        <fullName evidence="3">AbrB/MazE/SpoVT family DNA-binding domain-containing protein</fullName>
    </recommendedName>
</protein>
<reference evidence="1 2" key="1">
    <citation type="submission" date="2023-07" db="EMBL/GenBank/DDBJ databases">
        <title>Comparative genomics of wheat-associated soil bacteria to identify genetic determinants of phenazine resistance.</title>
        <authorList>
            <person name="Mouncey N."/>
        </authorList>
    </citation>
    <scope>NUCLEOTIDE SEQUENCE [LARGE SCALE GENOMIC DNA]</scope>
    <source>
        <strain evidence="1 2">W4I11</strain>
    </source>
</reference>
<organism evidence="1 2">
    <name type="scientific">Phyllobacterium ifriqiyense</name>
    <dbReference type="NCBI Taxonomy" id="314238"/>
    <lineage>
        <taxon>Bacteria</taxon>
        <taxon>Pseudomonadati</taxon>
        <taxon>Pseudomonadota</taxon>
        <taxon>Alphaproteobacteria</taxon>
        <taxon>Hyphomicrobiales</taxon>
        <taxon>Phyllobacteriaceae</taxon>
        <taxon>Phyllobacterium</taxon>
    </lineage>
</organism>
<gene>
    <name evidence="1" type="ORF">QFZ34_003224</name>
</gene>
<dbReference type="RefSeq" id="WP_307282512.1">
    <property type="nucleotide sequence ID" value="NZ_JAUSZT010000003.1"/>
</dbReference>
<sequence>MTGQPLKITQPQVEAIAKGAVKAGCRVEIKIGDVIVTLVPNSLVPAIVSDPNNPTEEELDRELDAFKRKHGYV</sequence>